<protein>
    <submittedName>
        <fullName evidence="4">Acyl carrier protein phosphodiesterase</fullName>
    </submittedName>
</protein>
<dbReference type="PIRSF" id="PIRSF011489">
    <property type="entry name" value="DUF479"/>
    <property type="match status" value="1"/>
</dbReference>
<evidence type="ECO:0000313" key="5">
    <source>
        <dbReference type="Proteomes" id="UP000245466"/>
    </source>
</evidence>
<dbReference type="EMBL" id="QEKI01000003">
    <property type="protein sequence ID" value="PVY42486.1"/>
    <property type="molecule type" value="Genomic_DNA"/>
</dbReference>
<accession>A0A2U1B1C0</accession>
<gene>
    <name evidence="4" type="ORF">C8E01_103356</name>
</gene>
<keyword evidence="1" id="KW-0444">Lipid biosynthesis</keyword>
<comment type="caution">
    <text evidence="4">The sequence shown here is derived from an EMBL/GenBank/DDBJ whole genome shotgun (WGS) entry which is preliminary data.</text>
</comment>
<dbReference type="InterPro" id="IPR007431">
    <property type="entry name" value="ACP_PD"/>
</dbReference>
<evidence type="ECO:0000256" key="3">
    <source>
        <dbReference type="ARBA" id="ARBA00023098"/>
    </source>
</evidence>
<evidence type="ECO:0000256" key="1">
    <source>
        <dbReference type="ARBA" id="ARBA00022516"/>
    </source>
</evidence>
<dbReference type="GO" id="GO:0006633">
    <property type="term" value="P:fatty acid biosynthetic process"/>
    <property type="evidence" value="ECO:0007669"/>
    <property type="project" value="InterPro"/>
</dbReference>
<organism evidence="4 5">
    <name type="scientific">Pontibacter virosus</name>
    <dbReference type="NCBI Taxonomy" id="1765052"/>
    <lineage>
        <taxon>Bacteria</taxon>
        <taxon>Pseudomonadati</taxon>
        <taxon>Bacteroidota</taxon>
        <taxon>Cytophagia</taxon>
        <taxon>Cytophagales</taxon>
        <taxon>Hymenobacteraceae</taxon>
        <taxon>Pontibacter</taxon>
    </lineage>
</organism>
<keyword evidence="2" id="KW-0378">Hydrolase</keyword>
<proteinExistence type="predicted"/>
<reference evidence="4 5" key="1">
    <citation type="submission" date="2018-04" db="EMBL/GenBank/DDBJ databases">
        <title>Genomic Encyclopedia of Type Strains, Phase IV (KMG-IV): sequencing the most valuable type-strain genomes for metagenomic binning, comparative biology and taxonomic classification.</title>
        <authorList>
            <person name="Goeker M."/>
        </authorList>
    </citation>
    <scope>NUCLEOTIDE SEQUENCE [LARGE SCALE GENOMIC DNA]</scope>
    <source>
        <strain evidence="4 5">DSM 100231</strain>
    </source>
</reference>
<dbReference type="PANTHER" id="PTHR38764">
    <property type="entry name" value="ACYL CARRIER PROTEIN PHOSPHODIESTERASE"/>
    <property type="match status" value="1"/>
</dbReference>
<evidence type="ECO:0000256" key="2">
    <source>
        <dbReference type="ARBA" id="ARBA00022801"/>
    </source>
</evidence>
<keyword evidence="3" id="KW-0443">Lipid metabolism</keyword>
<dbReference type="AlphaFoldDB" id="A0A2U1B1C0"/>
<dbReference type="Proteomes" id="UP000245466">
    <property type="component" value="Unassembled WGS sequence"/>
</dbReference>
<dbReference type="RefSeq" id="WP_243409465.1">
    <property type="nucleotide sequence ID" value="NZ_QEKI01000003.1"/>
</dbReference>
<dbReference type="PANTHER" id="PTHR38764:SF1">
    <property type="entry name" value="ACYL CARRIER PROTEIN PHOSPHODIESTERASE"/>
    <property type="match status" value="1"/>
</dbReference>
<evidence type="ECO:0000313" key="4">
    <source>
        <dbReference type="EMBL" id="PVY42486.1"/>
    </source>
</evidence>
<dbReference type="GO" id="GO:0008770">
    <property type="term" value="F:[acyl-carrier-protein] phosphodiesterase activity"/>
    <property type="evidence" value="ECO:0007669"/>
    <property type="project" value="InterPro"/>
</dbReference>
<sequence length="195" mass="22577">MAHIFLSGDDEELLLGNFIADAVKGKQLELYPTGIARGIKLHRLIDTYTDTHPVVSETKARLRPYFRKYAPVVADLYFDHFLANRFGEFSSESLKEYTSRVYTLINQHLPNLPERVQYFFPYMMRQNWLLSYAKVSGIAQALGGLSRRTSFESGMERAGEELLENYALYNEDFSLFFPELIAYVEEVLPELRKVV</sequence>
<name>A0A2U1B1C0_9BACT</name>
<keyword evidence="5" id="KW-1185">Reference proteome</keyword>
<dbReference type="Pfam" id="PF04336">
    <property type="entry name" value="ACP_PD"/>
    <property type="match status" value="1"/>
</dbReference>